<reference evidence="2" key="2">
    <citation type="submission" date="2022-08" db="UniProtKB">
        <authorList>
            <consortium name="EnsemblMetazoa"/>
        </authorList>
    </citation>
    <scope>IDENTIFICATION</scope>
    <source>
        <strain evidence="2">STECLA/ALBI9_A</strain>
    </source>
</reference>
<keyword evidence="3" id="KW-1185">Reference proteome</keyword>
<evidence type="ECO:0000313" key="3">
    <source>
        <dbReference type="Proteomes" id="UP000069272"/>
    </source>
</evidence>
<evidence type="ECO:0000256" key="1">
    <source>
        <dbReference type="SAM" id="MobiDB-lite"/>
    </source>
</evidence>
<reference evidence="2 3" key="1">
    <citation type="journal article" date="2017" name="G3 (Bethesda)">
        <title>The Physical Genome Mapping of Anopheles albimanus Corrected Scaffold Misassemblies and Identified Interarm Rearrangements in Genus Anopheles.</title>
        <authorList>
            <person name="Artemov G.N."/>
            <person name="Peery A.N."/>
            <person name="Jiang X."/>
            <person name="Tu Z."/>
            <person name="Stegniy V.N."/>
            <person name="Sharakhova M.V."/>
            <person name="Sharakhov I.V."/>
        </authorList>
    </citation>
    <scope>NUCLEOTIDE SEQUENCE [LARGE SCALE GENOMIC DNA]</scope>
    <source>
        <strain evidence="2 3">ALBI9_A</strain>
    </source>
</reference>
<feature type="region of interest" description="Disordered" evidence="1">
    <location>
        <begin position="18"/>
        <end position="41"/>
    </location>
</feature>
<accession>A0A182FUV9</accession>
<dbReference type="VEuPathDB" id="VectorBase:AALB010344"/>
<dbReference type="EnsemblMetazoa" id="AALB010344-RA">
    <property type="protein sequence ID" value="AALB010344-PA"/>
    <property type="gene ID" value="AALB010344"/>
</dbReference>
<dbReference type="Proteomes" id="UP000069272">
    <property type="component" value="Chromosome 3R"/>
</dbReference>
<proteinExistence type="predicted"/>
<organism evidence="2 3">
    <name type="scientific">Anopheles albimanus</name>
    <name type="common">New world malaria mosquito</name>
    <dbReference type="NCBI Taxonomy" id="7167"/>
    <lineage>
        <taxon>Eukaryota</taxon>
        <taxon>Metazoa</taxon>
        <taxon>Ecdysozoa</taxon>
        <taxon>Arthropoda</taxon>
        <taxon>Hexapoda</taxon>
        <taxon>Insecta</taxon>
        <taxon>Pterygota</taxon>
        <taxon>Neoptera</taxon>
        <taxon>Endopterygota</taxon>
        <taxon>Diptera</taxon>
        <taxon>Nematocera</taxon>
        <taxon>Culicoidea</taxon>
        <taxon>Culicidae</taxon>
        <taxon>Anophelinae</taxon>
        <taxon>Anopheles</taxon>
    </lineage>
</organism>
<feature type="region of interest" description="Disordered" evidence="1">
    <location>
        <begin position="57"/>
        <end position="77"/>
    </location>
</feature>
<sequence>MRYLGFKILHFKWKNQARSPEATDWKNGSTNDLSAPLASDRSASVSQRVLGSFLRSMLRGPEPGSAPPAALTTPRSTDHGACAHEFVCTPGPSPGRSPGPDVRRLVLARLPEMTHHGAVTA</sequence>
<name>A0A182FUV9_ANOAL</name>
<dbReference type="AlphaFoldDB" id="A0A182FUV9"/>
<protein>
    <submittedName>
        <fullName evidence="2">Uncharacterized protein</fullName>
    </submittedName>
</protein>
<evidence type="ECO:0000313" key="2">
    <source>
        <dbReference type="EnsemblMetazoa" id="AALB010344-PA"/>
    </source>
</evidence>